<name>A0ABZ3C8Z6_9ACTN</name>
<dbReference type="SUPFAM" id="SSF53335">
    <property type="entry name" value="S-adenosyl-L-methionine-dependent methyltransferases"/>
    <property type="match status" value="1"/>
</dbReference>
<evidence type="ECO:0000259" key="6">
    <source>
        <dbReference type="Pfam" id="PF26049"/>
    </source>
</evidence>
<proteinExistence type="predicted"/>
<dbReference type="PANTHER" id="PTHR47816">
    <property type="entry name" value="RIBOSOMAL RNA SMALL SUBUNIT METHYLTRANSFERASE C"/>
    <property type="match status" value="1"/>
</dbReference>
<evidence type="ECO:0000256" key="4">
    <source>
        <dbReference type="ARBA" id="ARBA00022679"/>
    </source>
</evidence>
<gene>
    <name evidence="7" type="ORF">PCC79_03370</name>
</gene>
<evidence type="ECO:0000256" key="2">
    <source>
        <dbReference type="ARBA" id="ARBA00022552"/>
    </source>
</evidence>
<dbReference type="EMBL" id="CP115965">
    <property type="protein sequence ID" value="WZW99250.1"/>
    <property type="molecule type" value="Genomic_DNA"/>
</dbReference>
<evidence type="ECO:0000256" key="3">
    <source>
        <dbReference type="ARBA" id="ARBA00022603"/>
    </source>
</evidence>
<feature type="domain" description="Methyltransferase small" evidence="5">
    <location>
        <begin position="161"/>
        <end position="336"/>
    </location>
</feature>
<evidence type="ECO:0000256" key="1">
    <source>
        <dbReference type="ARBA" id="ARBA00022490"/>
    </source>
</evidence>
<dbReference type="Proteomes" id="UP001434337">
    <property type="component" value="Chromosome"/>
</dbReference>
<evidence type="ECO:0000259" key="5">
    <source>
        <dbReference type="Pfam" id="PF05175"/>
    </source>
</evidence>
<dbReference type="InterPro" id="IPR007848">
    <property type="entry name" value="Small_mtfrase_dom"/>
</dbReference>
<reference evidence="7 8" key="1">
    <citation type="journal article" date="2023" name="Environ Microbiome">
        <title>A coral-associated actinobacterium mitigates coral bleaching under heat stress.</title>
        <authorList>
            <person name="Li J."/>
            <person name="Zou Y."/>
            <person name="Li Q."/>
            <person name="Zhang J."/>
            <person name="Bourne D.G."/>
            <person name="Lyu Y."/>
            <person name="Liu C."/>
            <person name="Zhang S."/>
        </authorList>
    </citation>
    <scope>NUCLEOTIDE SEQUENCE [LARGE SCALE GENOMIC DNA]</scope>
    <source>
        <strain evidence="7 8">SCSIO 13291</strain>
    </source>
</reference>
<dbReference type="InterPro" id="IPR002052">
    <property type="entry name" value="DNA_methylase_N6_adenine_CS"/>
</dbReference>
<dbReference type="InterPro" id="IPR046977">
    <property type="entry name" value="RsmC/RlmG"/>
</dbReference>
<dbReference type="GO" id="GO:0008168">
    <property type="term" value="F:methyltransferase activity"/>
    <property type="evidence" value="ECO:0007669"/>
    <property type="project" value="UniProtKB-KW"/>
</dbReference>
<evidence type="ECO:0000313" key="8">
    <source>
        <dbReference type="Proteomes" id="UP001434337"/>
    </source>
</evidence>
<protein>
    <submittedName>
        <fullName evidence="7">Methyltransferase</fullName>
    </submittedName>
</protein>
<evidence type="ECO:0000313" key="7">
    <source>
        <dbReference type="EMBL" id="WZW99250.1"/>
    </source>
</evidence>
<dbReference type="Pfam" id="PF05175">
    <property type="entry name" value="MTS"/>
    <property type="match status" value="1"/>
</dbReference>
<dbReference type="InterPro" id="IPR058679">
    <property type="entry name" value="RlmG_N"/>
</dbReference>
<dbReference type="Pfam" id="PF26049">
    <property type="entry name" value="RLMG_N"/>
    <property type="match status" value="1"/>
</dbReference>
<feature type="domain" description="RlmG N-terminal" evidence="6">
    <location>
        <begin position="61"/>
        <end position="141"/>
    </location>
</feature>
<keyword evidence="1" id="KW-0963">Cytoplasm</keyword>
<accession>A0ABZ3C8Z6</accession>
<dbReference type="CDD" id="cd02440">
    <property type="entry name" value="AdoMet_MTases"/>
    <property type="match status" value="1"/>
</dbReference>
<dbReference type="Gene3D" id="3.40.50.150">
    <property type="entry name" value="Vaccinia Virus protein VP39"/>
    <property type="match status" value="2"/>
</dbReference>
<keyword evidence="3 7" id="KW-0489">Methyltransferase</keyword>
<keyword evidence="8" id="KW-1185">Reference proteome</keyword>
<organism evidence="7 8">
    <name type="scientific">Propioniciclava soli</name>
    <dbReference type="NCBI Taxonomy" id="2775081"/>
    <lineage>
        <taxon>Bacteria</taxon>
        <taxon>Bacillati</taxon>
        <taxon>Actinomycetota</taxon>
        <taxon>Actinomycetes</taxon>
        <taxon>Propionibacteriales</taxon>
        <taxon>Propionibacteriaceae</taxon>
        <taxon>Propioniciclava</taxon>
    </lineage>
</organism>
<dbReference type="PANTHER" id="PTHR47816:SF4">
    <property type="entry name" value="RIBOSOMAL RNA SMALL SUBUNIT METHYLTRANSFERASE C"/>
    <property type="match status" value="1"/>
</dbReference>
<dbReference type="InterPro" id="IPR029063">
    <property type="entry name" value="SAM-dependent_MTases_sf"/>
</dbReference>
<dbReference type="GO" id="GO:0032259">
    <property type="term" value="P:methylation"/>
    <property type="evidence" value="ECO:0007669"/>
    <property type="project" value="UniProtKB-KW"/>
</dbReference>
<dbReference type="RefSeq" id="WP_342372999.1">
    <property type="nucleotide sequence ID" value="NZ_CP115965.1"/>
</dbReference>
<dbReference type="PROSITE" id="PS00092">
    <property type="entry name" value="N6_MTASE"/>
    <property type="match status" value="1"/>
</dbReference>
<sequence length="347" mass="37556">MSVDPVASLILDEAGPLSGRVFVLDDVDGALTREAVRQGADVRAWCDDVRDQAQLPRAHVFDGLGSEDWVPDTVLWRLPRAVSAVEDTAETLACWLRPAGRVVAGGRTKHMTPAQNDALGRAFHDVRASLGRQKSRVIHATGAHPVHPRWPMRRHLPEVDLTVVARGNVFHTNRLDDGTHLLLRTLGRILPPPTGPTPPPTRGIAIDFGCGSGIIAAWLAVRGFAVSGIDVSQQALQSTRMTAAVNHVSVGTRRSDGFGRTPAGGADLIVSNPPFHRGAAKDSTPSLEMIERAGDVLRPGGELWLVFNSHLPYLPALRRHVGVTTIEARDRTYLVTRSLKQPESPEV</sequence>
<keyword evidence="2" id="KW-0698">rRNA processing</keyword>
<keyword evidence="4" id="KW-0808">Transferase</keyword>